<dbReference type="EMBL" id="CAEZYD010000017">
    <property type="protein sequence ID" value="CAB4715205.1"/>
    <property type="molecule type" value="Genomic_DNA"/>
</dbReference>
<evidence type="ECO:0000313" key="1">
    <source>
        <dbReference type="EMBL" id="CAB4715205.1"/>
    </source>
</evidence>
<dbReference type="AlphaFoldDB" id="A0A6J7GEN7"/>
<proteinExistence type="predicted"/>
<evidence type="ECO:0000313" key="2">
    <source>
        <dbReference type="EMBL" id="CAB4905038.1"/>
    </source>
</evidence>
<dbReference type="EMBL" id="CAFBMA010000024">
    <property type="protein sequence ID" value="CAB4905038.1"/>
    <property type="molecule type" value="Genomic_DNA"/>
</dbReference>
<evidence type="ECO:0000313" key="4">
    <source>
        <dbReference type="EMBL" id="CAB5024897.1"/>
    </source>
</evidence>
<name>A0A6J7GEN7_9ZZZZ</name>
<accession>A0A6J7GEN7</accession>
<dbReference type="EMBL" id="CAFBNU010000011">
    <property type="protein sequence ID" value="CAB4966761.1"/>
    <property type="molecule type" value="Genomic_DNA"/>
</dbReference>
<evidence type="ECO:0000313" key="3">
    <source>
        <dbReference type="EMBL" id="CAB4966761.1"/>
    </source>
</evidence>
<reference evidence="2" key="1">
    <citation type="submission" date="2020-05" db="EMBL/GenBank/DDBJ databases">
        <authorList>
            <person name="Chiriac C."/>
            <person name="Salcher M."/>
            <person name="Ghai R."/>
            <person name="Kavagutti S V."/>
        </authorList>
    </citation>
    <scope>NUCLEOTIDE SEQUENCE</scope>
</reference>
<protein>
    <submittedName>
        <fullName evidence="2">Unannotated protein</fullName>
    </submittedName>
</protein>
<gene>
    <name evidence="1" type="ORF">UFOPK2652_01053</name>
    <name evidence="2" type="ORF">UFOPK3511_01285</name>
    <name evidence="3" type="ORF">UFOPK3880_01038</name>
    <name evidence="4" type="ORF">UFOPK4146_00475</name>
</gene>
<dbReference type="EMBL" id="CAFBPT010000003">
    <property type="protein sequence ID" value="CAB5024897.1"/>
    <property type="molecule type" value="Genomic_DNA"/>
</dbReference>
<sequence>MKKEAAASCAEKLGWQYRIGQEDNQMFALTRDYRLDRITVSIKNGLITQSLVG</sequence>
<organism evidence="2">
    <name type="scientific">freshwater metagenome</name>
    <dbReference type="NCBI Taxonomy" id="449393"/>
    <lineage>
        <taxon>unclassified sequences</taxon>
        <taxon>metagenomes</taxon>
        <taxon>ecological metagenomes</taxon>
    </lineage>
</organism>